<name>A0A9Q1RKA8_9SOLA</name>
<proteinExistence type="predicted"/>
<accession>A0A9Q1RKA8</accession>
<evidence type="ECO:0000313" key="1">
    <source>
        <dbReference type="EMBL" id="KAJ8564665.1"/>
    </source>
</evidence>
<sequence>MGDKVCIGRGLGRKVGVDIRPGPKQSGPGCCDVAAAAGLQPCGPAAAAGWPAWWLGQGPRGQSTTAAGTGPLHSGVAAAGCAPAAAGSSSAGLAAAGCVGPFRGPCLCCCDLCRHDLRHRLSSLDSLHSSVLLGHKCCHPVNV</sequence>
<keyword evidence="2" id="KW-1185">Reference proteome</keyword>
<protein>
    <submittedName>
        <fullName evidence="1">Uncharacterized protein</fullName>
    </submittedName>
</protein>
<organism evidence="1 2">
    <name type="scientific">Anisodus acutangulus</name>
    <dbReference type="NCBI Taxonomy" id="402998"/>
    <lineage>
        <taxon>Eukaryota</taxon>
        <taxon>Viridiplantae</taxon>
        <taxon>Streptophyta</taxon>
        <taxon>Embryophyta</taxon>
        <taxon>Tracheophyta</taxon>
        <taxon>Spermatophyta</taxon>
        <taxon>Magnoliopsida</taxon>
        <taxon>eudicotyledons</taxon>
        <taxon>Gunneridae</taxon>
        <taxon>Pentapetalae</taxon>
        <taxon>asterids</taxon>
        <taxon>lamiids</taxon>
        <taxon>Solanales</taxon>
        <taxon>Solanaceae</taxon>
        <taxon>Solanoideae</taxon>
        <taxon>Hyoscyameae</taxon>
        <taxon>Anisodus</taxon>
    </lineage>
</organism>
<evidence type="ECO:0000313" key="2">
    <source>
        <dbReference type="Proteomes" id="UP001152561"/>
    </source>
</evidence>
<dbReference type="AlphaFoldDB" id="A0A9Q1RKA8"/>
<comment type="caution">
    <text evidence="1">The sequence shown here is derived from an EMBL/GenBank/DDBJ whole genome shotgun (WGS) entry which is preliminary data.</text>
</comment>
<dbReference type="Proteomes" id="UP001152561">
    <property type="component" value="Unassembled WGS sequence"/>
</dbReference>
<reference evidence="2" key="1">
    <citation type="journal article" date="2023" name="Proc. Natl. Acad. Sci. U.S.A.">
        <title>Genomic and structural basis for evolution of tropane alkaloid biosynthesis.</title>
        <authorList>
            <person name="Wanga Y.-J."/>
            <person name="Taina T."/>
            <person name="Yua J.-Y."/>
            <person name="Lia J."/>
            <person name="Xua B."/>
            <person name="Chenc J."/>
            <person name="D'Auriad J.C."/>
            <person name="Huanga J.-P."/>
            <person name="Huanga S.-X."/>
        </authorList>
    </citation>
    <scope>NUCLEOTIDE SEQUENCE [LARGE SCALE GENOMIC DNA]</scope>
    <source>
        <strain evidence="2">cv. KIB-2019</strain>
    </source>
</reference>
<dbReference type="EMBL" id="JAJAGQ010000004">
    <property type="protein sequence ID" value="KAJ8564665.1"/>
    <property type="molecule type" value="Genomic_DNA"/>
</dbReference>
<gene>
    <name evidence="1" type="ORF">K7X08_001125</name>
</gene>